<comment type="caution">
    <text evidence="1">The sequence shown here is derived from an EMBL/GenBank/DDBJ whole genome shotgun (WGS) entry which is preliminary data.</text>
</comment>
<dbReference type="Proteomes" id="UP000572540">
    <property type="component" value="Unassembled WGS sequence"/>
</dbReference>
<dbReference type="EMBL" id="JACCAU010000001">
    <property type="protein sequence ID" value="NYH18767.1"/>
    <property type="molecule type" value="Genomic_DNA"/>
</dbReference>
<protein>
    <submittedName>
        <fullName evidence="1">Uncharacterized protein</fullName>
    </submittedName>
</protein>
<organism evidence="1 2">
    <name type="scientific">Paraburkholderia bryophila</name>
    <dbReference type="NCBI Taxonomy" id="420952"/>
    <lineage>
        <taxon>Bacteria</taxon>
        <taxon>Pseudomonadati</taxon>
        <taxon>Pseudomonadota</taxon>
        <taxon>Betaproteobacteria</taxon>
        <taxon>Burkholderiales</taxon>
        <taxon>Burkholderiaceae</taxon>
        <taxon>Paraburkholderia</taxon>
    </lineage>
</organism>
<reference evidence="1 2" key="1">
    <citation type="submission" date="2020-07" db="EMBL/GenBank/DDBJ databases">
        <title>Exploring microbial biodiversity for novel pathways involved in the catabolism of aromatic compounds derived from lignin.</title>
        <authorList>
            <person name="Elkins J."/>
        </authorList>
    </citation>
    <scope>NUCLEOTIDE SEQUENCE [LARGE SCALE GENOMIC DNA]</scope>
    <source>
        <strain evidence="1 2">H2C3B</strain>
    </source>
</reference>
<name>A0A7Y9WDL2_9BURK</name>
<evidence type="ECO:0000313" key="2">
    <source>
        <dbReference type="Proteomes" id="UP000572540"/>
    </source>
</evidence>
<gene>
    <name evidence="1" type="ORF">GGD41_005995</name>
</gene>
<proteinExistence type="predicted"/>
<accession>A0A7Y9WDL2</accession>
<evidence type="ECO:0000313" key="1">
    <source>
        <dbReference type="EMBL" id="NYH18767.1"/>
    </source>
</evidence>
<dbReference type="AlphaFoldDB" id="A0A7Y9WDL2"/>
<sequence>MVDTVTLTVLSLLRRMAGTATQLRLSTNRRDTADTHDELGVWVDSVSEEIDAALNRTLRPVRHELPARDGLTSLEADAVGQLALMQRLLTERMREARG</sequence>